<evidence type="ECO:0000313" key="2">
    <source>
        <dbReference type="EMBL" id="RHZ43176.1"/>
    </source>
</evidence>
<accession>A0A397G1K0</accession>
<protein>
    <submittedName>
        <fullName evidence="2">Uncharacterized protein</fullName>
    </submittedName>
</protein>
<dbReference type="VEuPathDB" id="FungiDB:CDV56_100472"/>
<proteinExistence type="predicted"/>
<sequence length="111" mass="13031">MPTPIATPNNIPPYTPMPSLGHELGVMFGFIVACLLIMAVYIYFWRAADRRDKQRDRDRQRDLARRAFRFERHERLREWGRPQEKMLDREIVQPVGAVGLPSLRGGGRERR</sequence>
<gene>
    <name evidence="2" type="ORF">CDV56_100472</name>
</gene>
<keyword evidence="3" id="KW-1185">Reference proteome</keyword>
<dbReference type="RefSeq" id="XP_026609566.1">
    <property type="nucleotide sequence ID" value="XM_026754091.1"/>
</dbReference>
<keyword evidence="1" id="KW-1133">Transmembrane helix</keyword>
<dbReference type="OrthoDB" id="3436553at2759"/>
<comment type="caution">
    <text evidence="2">The sequence shown here is derived from an EMBL/GenBank/DDBJ whole genome shotgun (WGS) entry which is preliminary data.</text>
</comment>
<reference evidence="2" key="1">
    <citation type="submission" date="2018-08" db="EMBL/GenBank/DDBJ databases">
        <title>Draft genome sequence of azole-resistant Aspergillus thermomutatus (Neosartorya pseudofischeri) strain HMR AF 39, isolated from a human nasal aspirate.</title>
        <authorList>
            <person name="Parent-Michaud M."/>
            <person name="Dufresne P.J."/>
            <person name="Fournier E."/>
            <person name="Martineau C."/>
            <person name="Moreira S."/>
            <person name="Perkins V."/>
            <person name="De Repentigny L."/>
            <person name="Dufresne S.F."/>
        </authorList>
    </citation>
    <scope>NUCLEOTIDE SEQUENCE [LARGE SCALE GENOMIC DNA]</scope>
    <source>
        <strain evidence="2">HMR AF 39</strain>
    </source>
</reference>
<evidence type="ECO:0000256" key="1">
    <source>
        <dbReference type="SAM" id="Phobius"/>
    </source>
</evidence>
<feature type="transmembrane region" description="Helical" evidence="1">
    <location>
        <begin position="24"/>
        <end position="45"/>
    </location>
</feature>
<dbReference type="STRING" id="41047.A0A397G1K0"/>
<dbReference type="GeneID" id="38122446"/>
<dbReference type="AlphaFoldDB" id="A0A397G1K0"/>
<name>A0A397G1K0_ASPTH</name>
<keyword evidence="1" id="KW-0472">Membrane</keyword>
<evidence type="ECO:0000313" key="3">
    <source>
        <dbReference type="Proteomes" id="UP000215305"/>
    </source>
</evidence>
<dbReference type="EMBL" id="NKHU02000482">
    <property type="protein sequence ID" value="RHZ43176.1"/>
    <property type="molecule type" value="Genomic_DNA"/>
</dbReference>
<organism evidence="2 3">
    <name type="scientific">Aspergillus thermomutatus</name>
    <name type="common">Neosartorya pseudofischeri</name>
    <dbReference type="NCBI Taxonomy" id="41047"/>
    <lineage>
        <taxon>Eukaryota</taxon>
        <taxon>Fungi</taxon>
        <taxon>Dikarya</taxon>
        <taxon>Ascomycota</taxon>
        <taxon>Pezizomycotina</taxon>
        <taxon>Eurotiomycetes</taxon>
        <taxon>Eurotiomycetidae</taxon>
        <taxon>Eurotiales</taxon>
        <taxon>Aspergillaceae</taxon>
        <taxon>Aspergillus</taxon>
        <taxon>Aspergillus subgen. Fumigati</taxon>
    </lineage>
</organism>
<keyword evidence="1" id="KW-0812">Transmembrane</keyword>
<dbReference type="Proteomes" id="UP000215305">
    <property type="component" value="Unassembled WGS sequence"/>
</dbReference>